<dbReference type="GO" id="GO:0031965">
    <property type="term" value="C:nuclear membrane"/>
    <property type="evidence" value="ECO:0007669"/>
    <property type="project" value="UniProtKB-SubCell"/>
</dbReference>
<dbReference type="AlphaFoldDB" id="A0A7S0K9N7"/>
<keyword evidence="3" id="KW-1133">Transmembrane helix</keyword>
<dbReference type="InterPro" id="IPR008547">
    <property type="entry name" value="DUF829_TMEM53"/>
</dbReference>
<proteinExistence type="predicted"/>
<dbReference type="EMBL" id="HBEU01000943">
    <property type="protein sequence ID" value="CAD8574478.1"/>
    <property type="molecule type" value="Transcribed_RNA"/>
</dbReference>
<comment type="subcellular location">
    <subcellularLocation>
        <location evidence="6">Endomembrane system</location>
        <topology evidence="6">Single-pass membrane protein</topology>
    </subcellularLocation>
    <subcellularLocation>
        <location evidence="1">Nucleus membrane</location>
    </subcellularLocation>
</comment>
<evidence type="ECO:0000256" key="6">
    <source>
        <dbReference type="ARBA" id="ARBA00037847"/>
    </source>
</evidence>
<protein>
    <recommendedName>
        <fullName evidence="8">Transmembrane protein 53</fullName>
    </recommendedName>
</protein>
<accession>A0A7S0K9N7</accession>
<keyword evidence="2" id="KW-0812">Transmembrane</keyword>
<evidence type="ECO:0000256" key="4">
    <source>
        <dbReference type="ARBA" id="ARBA00023136"/>
    </source>
</evidence>
<evidence type="ECO:0000256" key="1">
    <source>
        <dbReference type="ARBA" id="ARBA00004126"/>
    </source>
</evidence>
<evidence type="ECO:0000313" key="7">
    <source>
        <dbReference type="EMBL" id="CAD8574478.1"/>
    </source>
</evidence>
<evidence type="ECO:0008006" key="8">
    <source>
        <dbReference type="Google" id="ProtNLM"/>
    </source>
</evidence>
<dbReference type="PANTHER" id="PTHR12265">
    <property type="entry name" value="TRANSMEMBRANE PROTEIN 53"/>
    <property type="match status" value="1"/>
</dbReference>
<dbReference type="Pfam" id="PF05705">
    <property type="entry name" value="DUF829"/>
    <property type="match status" value="1"/>
</dbReference>
<gene>
    <name evidence="7" type="ORF">LDAN0322_LOCUS623</name>
</gene>
<keyword evidence="5" id="KW-0539">Nucleus</keyword>
<evidence type="ECO:0000256" key="5">
    <source>
        <dbReference type="ARBA" id="ARBA00023242"/>
    </source>
</evidence>
<keyword evidence="4" id="KW-0472">Membrane</keyword>
<evidence type="ECO:0000256" key="3">
    <source>
        <dbReference type="ARBA" id="ARBA00022989"/>
    </source>
</evidence>
<dbReference type="PANTHER" id="PTHR12265:SF30">
    <property type="entry name" value="TRANSMEMBRANE PROTEIN 53"/>
    <property type="match status" value="1"/>
</dbReference>
<name>A0A7S0K9N7_9STRA</name>
<reference evidence="7" key="1">
    <citation type="submission" date="2021-01" db="EMBL/GenBank/DDBJ databases">
        <authorList>
            <person name="Corre E."/>
            <person name="Pelletier E."/>
            <person name="Niang G."/>
            <person name="Scheremetjew M."/>
            <person name="Finn R."/>
            <person name="Kale V."/>
            <person name="Holt S."/>
            <person name="Cochrane G."/>
            <person name="Meng A."/>
            <person name="Brown T."/>
            <person name="Cohen L."/>
        </authorList>
    </citation>
    <scope>NUCLEOTIDE SEQUENCE</scope>
    <source>
        <strain evidence="7">B651</strain>
    </source>
</reference>
<sequence>MDDGIEVGFESGGYENDEVMDEYSSLLLSANGSPVTTYTTYNDDRYEDSDEVQEVLPNVQIFNPMWMPGLRIEVKSVSRRPRALAIVLGWLGSKQKHLDKYSKLWLDRDCDCITVISPMLSIMTGLGIRQVTKMVLREANKIVRRSELSEAGWGQLPVLLHIFSNGGAFVLEDIMDFIQYWTRQTKSVEEFSSSGIFPCCGYTESRRLLRHNCDYVSHRLSHGCLIFDSAPCYLHYSAGAKALGEANVHLPMVLRLMLQSLFLLFARIMDLFSYILSCGRVKRRAIRFWQKMMNCKMSLSHVYVYSTNDDVTDHQHLDRLVRCYKMSERINVLKVLRFGDSKHVQHLRKHKCEYEEMIDYVLDSLSPNYYNHLNPGEDDELWGNGSDSERH</sequence>
<evidence type="ECO:0000256" key="2">
    <source>
        <dbReference type="ARBA" id="ARBA00022692"/>
    </source>
</evidence>
<organism evidence="7">
    <name type="scientific">Leptocylindrus aporus</name>
    <dbReference type="NCBI Taxonomy" id="1398097"/>
    <lineage>
        <taxon>Eukaryota</taxon>
        <taxon>Sar</taxon>
        <taxon>Stramenopiles</taxon>
        <taxon>Ochrophyta</taxon>
        <taxon>Bacillariophyta</taxon>
        <taxon>Coscinodiscophyceae</taxon>
        <taxon>Chaetocerotophycidae</taxon>
        <taxon>Leptocylindrales</taxon>
        <taxon>Leptocylindraceae</taxon>
        <taxon>Leptocylindrus</taxon>
    </lineage>
</organism>